<dbReference type="KEGG" id="bsan:CHH28_08215"/>
<evidence type="ECO:0000313" key="2">
    <source>
        <dbReference type="EMBL" id="ASP38663.1"/>
    </source>
</evidence>
<dbReference type="Proteomes" id="UP000202440">
    <property type="component" value="Chromosome"/>
</dbReference>
<reference evidence="2 3" key="1">
    <citation type="submission" date="2017-07" db="EMBL/GenBank/DDBJ databases">
        <title>Annotated genome sequence of Bacterioplanes sanyensis isolated from Red Sea.</title>
        <authorList>
            <person name="Rehman Z.U."/>
        </authorList>
    </citation>
    <scope>NUCLEOTIDE SEQUENCE [LARGE SCALE GENOMIC DNA]</scope>
    <source>
        <strain evidence="2 3">NV9</strain>
    </source>
</reference>
<accession>A0A222FKA7</accession>
<keyword evidence="1" id="KW-0472">Membrane</keyword>
<keyword evidence="1" id="KW-0812">Transmembrane</keyword>
<evidence type="ECO:0000313" key="3">
    <source>
        <dbReference type="Proteomes" id="UP000202440"/>
    </source>
</evidence>
<evidence type="ECO:0000256" key="1">
    <source>
        <dbReference type="SAM" id="Phobius"/>
    </source>
</evidence>
<proteinExistence type="predicted"/>
<dbReference type="AlphaFoldDB" id="A0A222FKA7"/>
<name>A0A222FKA7_9GAMM</name>
<dbReference type="EMBL" id="CP022530">
    <property type="protein sequence ID" value="ASP38663.1"/>
    <property type="molecule type" value="Genomic_DNA"/>
</dbReference>
<feature type="transmembrane region" description="Helical" evidence="1">
    <location>
        <begin position="12"/>
        <end position="30"/>
    </location>
</feature>
<keyword evidence="1" id="KW-1133">Transmembrane helix</keyword>
<keyword evidence="3" id="KW-1185">Reference proteome</keyword>
<organism evidence="2 3">
    <name type="scientific">Bacterioplanes sanyensis</name>
    <dbReference type="NCBI Taxonomy" id="1249553"/>
    <lineage>
        <taxon>Bacteria</taxon>
        <taxon>Pseudomonadati</taxon>
        <taxon>Pseudomonadota</taxon>
        <taxon>Gammaproteobacteria</taxon>
        <taxon>Oceanospirillales</taxon>
        <taxon>Oceanospirillaceae</taxon>
        <taxon>Bacterioplanes</taxon>
    </lineage>
</organism>
<protein>
    <submittedName>
        <fullName evidence="2">Uncharacterized protein</fullName>
    </submittedName>
</protein>
<sequence>MGMTVKVGNDNTVIIAMVSTLYCVALLFKLPPSIELLASVVHPSLKSLSIRLRALNEEFSAHSSMIEIVLTDPKIASI</sequence>
<gene>
    <name evidence="2" type="ORF">CHH28_08215</name>
</gene>